<proteinExistence type="predicted"/>
<dbReference type="Proteomes" id="UP001199054">
    <property type="component" value="Unassembled WGS sequence"/>
</dbReference>
<organism evidence="1 2">
    <name type="scientific">Streptomyces antimicrobicus</name>
    <dbReference type="NCBI Taxonomy" id="2883108"/>
    <lineage>
        <taxon>Bacteria</taxon>
        <taxon>Bacillati</taxon>
        <taxon>Actinomycetota</taxon>
        <taxon>Actinomycetes</taxon>
        <taxon>Kitasatosporales</taxon>
        <taxon>Streptomycetaceae</taxon>
        <taxon>Streptomyces</taxon>
    </lineage>
</organism>
<keyword evidence="2" id="KW-1185">Reference proteome</keyword>
<protein>
    <submittedName>
        <fullName evidence="1">Uncharacterized protein</fullName>
    </submittedName>
</protein>
<gene>
    <name evidence="1" type="ORF">LG632_03140</name>
</gene>
<reference evidence="1 2" key="1">
    <citation type="submission" date="2021-10" db="EMBL/GenBank/DDBJ databases">
        <title>Streptomyces sp. strain SMC 277, a novel streptomycete isolated from soil.</title>
        <authorList>
            <person name="Chanama M."/>
        </authorList>
    </citation>
    <scope>NUCLEOTIDE SEQUENCE [LARGE SCALE GENOMIC DNA]</scope>
    <source>
        <strain evidence="1 2">SMC 277</strain>
    </source>
</reference>
<dbReference type="RefSeq" id="WP_226724903.1">
    <property type="nucleotide sequence ID" value="NZ_JAJAUY010000007.1"/>
</dbReference>
<evidence type="ECO:0000313" key="1">
    <source>
        <dbReference type="EMBL" id="MCB5178383.1"/>
    </source>
</evidence>
<sequence>MTAGLDHRASVEARQIELVARAGSPEAAEGALLSAVRWLALLPAQWRAELHGLADDGLSIALRFSREREVPVARACADARRALDDPALDGWELVACREVGAGGARGDHVRDGGARDDGA</sequence>
<comment type="caution">
    <text evidence="1">The sequence shown here is derived from an EMBL/GenBank/DDBJ whole genome shotgun (WGS) entry which is preliminary data.</text>
</comment>
<accession>A0ABS8B1B6</accession>
<name>A0ABS8B1B6_9ACTN</name>
<evidence type="ECO:0000313" key="2">
    <source>
        <dbReference type="Proteomes" id="UP001199054"/>
    </source>
</evidence>
<dbReference type="EMBL" id="JAJAUY010000007">
    <property type="protein sequence ID" value="MCB5178383.1"/>
    <property type="molecule type" value="Genomic_DNA"/>
</dbReference>